<proteinExistence type="inferred from homology"/>
<dbReference type="InterPro" id="IPR036291">
    <property type="entry name" value="NAD(P)-bd_dom_sf"/>
</dbReference>
<evidence type="ECO:0000259" key="4">
    <source>
        <dbReference type="SMART" id="SM00822"/>
    </source>
</evidence>
<evidence type="ECO:0000313" key="5">
    <source>
        <dbReference type="EMBL" id="QGG43116.1"/>
    </source>
</evidence>
<evidence type="ECO:0000313" key="6">
    <source>
        <dbReference type="Proteomes" id="UP000392064"/>
    </source>
</evidence>
<evidence type="ECO:0000256" key="1">
    <source>
        <dbReference type="ARBA" id="ARBA00006484"/>
    </source>
</evidence>
<dbReference type="Pfam" id="PF00106">
    <property type="entry name" value="adh_short"/>
    <property type="match status" value="1"/>
</dbReference>
<dbReference type="InterPro" id="IPR002347">
    <property type="entry name" value="SDR_fam"/>
</dbReference>
<dbReference type="AlphaFoldDB" id="A0A5Q2MP28"/>
<evidence type="ECO:0000256" key="3">
    <source>
        <dbReference type="RuleBase" id="RU000363"/>
    </source>
</evidence>
<keyword evidence="2" id="KW-0560">Oxidoreductase</keyword>
<protein>
    <submittedName>
        <fullName evidence="5">SDR family NAD(P)-dependent oxidoreductase</fullName>
    </submittedName>
</protein>
<dbReference type="GO" id="GO:0016020">
    <property type="term" value="C:membrane"/>
    <property type="evidence" value="ECO:0007669"/>
    <property type="project" value="TreeGrafter"/>
</dbReference>
<dbReference type="PRINTS" id="PR00080">
    <property type="entry name" value="SDRFAMILY"/>
</dbReference>
<dbReference type="PANTHER" id="PTHR44196">
    <property type="entry name" value="DEHYDROGENASE/REDUCTASE SDR FAMILY MEMBER 7B"/>
    <property type="match status" value="1"/>
</dbReference>
<dbReference type="SUPFAM" id="SSF51735">
    <property type="entry name" value="NAD(P)-binding Rossmann-fold domains"/>
    <property type="match status" value="1"/>
</dbReference>
<dbReference type="GO" id="GO:0016491">
    <property type="term" value="F:oxidoreductase activity"/>
    <property type="evidence" value="ECO:0007669"/>
    <property type="project" value="UniProtKB-KW"/>
</dbReference>
<accession>A0A5Q2MP28</accession>
<gene>
    <name evidence="5" type="ORF">GEV26_02060</name>
</gene>
<dbReference type="SMART" id="SM00822">
    <property type="entry name" value="PKS_KR"/>
    <property type="match status" value="1"/>
</dbReference>
<keyword evidence="6" id="KW-1185">Reference proteome</keyword>
<evidence type="ECO:0000256" key="2">
    <source>
        <dbReference type="ARBA" id="ARBA00023002"/>
    </source>
</evidence>
<dbReference type="Proteomes" id="UP000392064">
    <property type="component" value="Chromosome"/>
</dbReference>
<dbReference type="PRINTS" id="PR00081">
    <property type="entry name" value="GDHRDH"/>
</dbReference>
<dbReference type="KEGG" id="aef:GEV26_02060"/>
<name>A0A5Q2MP28_9ACTN</name>
<feature type="domain" description="Ketoreductase" evidence="4">
    <location>
        <begin position="9"/>
        <end position="195"/>
    </location>
</feature>
<reference evidence="5 6" key="1">
    <citation type="submission" date="2019-11" db="EMBL/GenBank/DDBJ databases">
        <authorList>
            <person name="Li J."/>
        </authorList>
    </citation>
    <scope>NUCLEOTIDE SEQUENCE [LARGE SCALE GENOMIC DNA]</scope>
    <source>
        <strain evidence="5 6">MF47</strain>
    </source>
</reference>
<comment type="similarity">
    <text evidence="1 3">Belongs to the short-chain dehydrogenases/reductases (SDR) family.</text>
</comment>
<dbReference type="InterPro" id="IPR057326">
    <property type="entry name" value="KR_dom"/>
</dbReference>
<dbReference type="PANTHER" id="PTHR44196:SF1">
    <property type="entry name" value="DEHYDROGENASE_REDUCTASE SDR FAMILY MEMBER 7B"/>
    <property type="match status" value="1"/>
</dbReference>
<sequence length="272" mass="29365">MRSRRLDRRTVVLTGASSGIGAEAARKLSALGATVCLVARREDELASVAADIRRAGGDAYTYAVDLTDAAQADALVAQLLAEHPRIDVLVNNAARSIRRPITESVDRVHDYQRTMAINYLAAVRLTLGLVPRFLEQGHGHVVISSSLSTQLPIPLFSAYLASKAALESFTRSLSAELGGQGISTTTVHFPMVRTEMSGGTHIYQAMPMLSADKAADWLVRAVVDRPTRVTSLQGAVSEIAMAAVPGVLTAGMRPLFRQMDAMLDRKVRRSRQ</sequence>
<organism evidence="5 6">
    <name type="scientific">Aeromicrobium yanjiei</name>
    <dbReference type="NCBI Taxonomy" id="2662028"/>
    <lineage>
        <taxon>Bacteria</taxon>
        <taxon>Bacillati</taxon>
        <taxon>Actinomycetota</taxon>
        <taxon>Actinomycetes</taxon>
        <taxon>Propionibacteriales</taxon>
        <taxon>Nocardioidaceae</taxon>
        <taxon>Aeromicrobium</taxon>
    </lineage>
</organism>
<dbReference type="Gene3D" id="3.40.50.720">
    <property type="entry name" value="NAD(P)-binding Rossmann-like Domain"/>
    <property type="match status" value="1"/>
</dbReference>
<dbReference type="CDD" id="cd05233">
    <property type="entry name" value="SDR_c"/>
    <property type="match status" value="1"/>
</dbReference>
<dbReference type="EMBL" id="CP045737">
    <property type="protein sequence ID" value="QGG43116.1"/>
    <property type="molecule type" value="Genomic_DNA"/>
</dbReference>